<dbReference type="PANTHER" id="PTHR11761">
    <property type="entry name" value="50S/60S RIBOSOMAL PROTEIN L14/L23"/>
    <property type="match status" value="1"/>
</dbReference>
<evidence type="ECO:0000256" key="4">
    <source>
        <dbReference type="ARBA" id="ARBA00022980"/>
    </source>
</evidence>
<dbReference type="InterPro" id="IPR005745">
    <property type="entry name" value="Ribosomal_uL14_bac-type"/>
</dbReference>
<dbReference type="SMART" id="SM01374">
    <property type="entry name" value="Ribosomal_L14"/>
    <property type="match status" value="1"/>
</dbReference>
<dbReference type="CDD" id="cd00337">
    <property type="entry name" value="Ribosomal_uL14"/>
    <property type="match status" value="1"/>
</dbReference>
<dbReference type="Pfam" id="PF00238">
    <property type="entry name" value="Ribosomal_L14"/>
    <property type="match status" value="1"/>
</dbReference>
<comment type="similarity">
    <text evidence="1 7">Belongs to the universal ribosomal protein uL14 family.</text>
</comment>
<dbReference type="GO" id="GO:0006412">
    <property type="term" value="P:translation"/>
    <property type="evidence" value="ECO:0007669"/>
    <property type="project" value="InterPro"/>
</dbReference>
<dbReference type="GO" id="GO:0015934">
    <property type="term" value="C:large ribosomal subunit"/>
    <property type="evidence" value="ECO:0007669"/>
    <property type="project" value="InterPro"/>
</dbReference>
<keyword evidence="5 7" id="KW-0687">Ribonucleoprotein</keyword>
<evidence type="ECO:0000313" key="8">
    <source>
        <dbReference type="EMBL" id="KAG0526341.1"/>
    </source>
</evidence>
<dbReference type="PANTHER" id="PTHR11761:SF3">
    <property type="entry name" value="LARGE RIBOSOMAL SUBUNIT PROTEIN UL14M"/>
    <property type="match status" value="1"/>
</dbReference>
<evidence type="ECO:0000256" key="1">
    <source>
        <dbReference type="ARBA" id="ARBA00010745"/>
    </source>
</evidence>
<dbReference type="AlphaFoldDB" id="A0A921QTI1"/>
<evidence type="ECO:0000256" key="6">
    <source>
        <dbReference type="ARBA" id="ARBA00035424"/>
    </source>
</evidence>
<dbReference type="InterPro" id="IPR036853">
    <property type="entry name" value="Ribosomal_uL14_sf"/>
</dbReference>
<dbReference type="HAMAP" id="MF_01367">
    <property type="entry name" value="Ribosomal_uL14"/>
    <property type="match status" value="1"/>
</dbReference>
<evidence type="ECO:0000256" key="3">
    <source>
        <dbReference type="ARBA" id="ARBA00022884"/>
    </source>
</evidence>
<dbReference type="GO" id="GO:0019843">
    <property type="term" value="F:rRNA binding"/>
    <property type="evidence" value="ECO:0007669"/>
    <property type="project" value="UniProtKB-KW"/>
</dbReference>
<keyword evidence="4 7" id="KW-0689">Ribosomal protein</keyword>
<dbReference type="Proteomes" id="UP000807115">
    <property type="component" value="Chromosome 6"/>
</dbReference>
<protein>
    <recommendedName>
        <fullName evidence="6">50S ribosomal protein L14, chloroplastic</fullName>
    </recommendedName>
</protein>
<evidence type="ECO:0000313" key="9">
    <source>
        <dbReference type="Proteomes" id="UP000807115"/>
    </source>
</evidence>
<evidence type="ECO:0000256" key="7">
    <source>
        <dbReference type="RuleBase" id="RU003949"/>
    </source>
</evidence>
<dbReference type="EMBL" id="CM027685">
    <property type="protein sequence ID" value="KAG0526341.1"/>
    <property type="molecule type" value="Genomic_DNA"/>
</dbReference>
<dbReference type="Gene3D" id="2.40.150.20">
    <property type="entry name" value="Ribosomal protein L14"/>
    <property type="match status" value="1"/>
</dbReference>
<reference evidence="8" key="2">
    <citation type="submission" date="2020-10" db="EMBL/GenBank/DDBJ databases">
        <authorList>
            <person name="Cooper E.A."/>
            <person name="Brenton Z.W."/>
            <person name="Flinn B.S."/>
            <person name="Jenkins J."/>
            <person name="Shu S."/>
            <person name="Flowers D."/>
            <person name="Luo F."/>
            <person name="Wang Y."/>
            <person name="Xia P."/>
            <person name="Barry K."/>
            <person name="Daum C."/>
            <person name="Lipzen A."/>
            <person name="Yoshinaga Y."/>
            <person name="Schmutz J."/>
            <person name="Saski C."/>
            <person name="Vermerris W."/>
            <person name="Kresovich S."/>
        </authorList>
    </citation>
    <scope>NUCLEOTIDE SEQUENCE</scope>
</reference>
<dbReference type="SUPFAM" id="SSF50193">
    <property type="entry name" value="Ribosomal protein L14"/>
    <property type="match status" value="1"/>
</dbReference>
<dbReference type="NCBIfam" id="TIGR01067">
    <property type="entry name" value="rplN_bact"/>
    <property type="match status" value="1"/>
</dbReference>
<organism evidence="8 9">
    <name type="scientific">Sorghum bicolor</name>
    <name type="common">Sorghum</name>
    <name type="synonym">Sorghum vulgare</name>
    <dbReference type="NCBI Taxonomy" id="4558"/>
    <lineage>
        <taxon>Eukaryota</taxon>
        <taxon>Viridiplantae</taxon>
        <taxon>Streptophyta</taxon>
        <taxon>Embryophyta</taxon>
        <taxon>Tracheophyta</taxon>
        <taxon>Spermatophyta</taxon>
        <taxon>Magnoliopsida</taxon>
        <taxon>Liliopsida</taxon>
        <taxon>Poales</taxon>
        <taxon>Poaceae</taxon>
        <taxon>PACMAD clade</taxon>
        <taxon>Panicoideae</taxon>
        <taxon>Andropogonodae</taxon>
        <taxon>Andropogoneae</taxon>
        <taxon>Sorghinae</taxon>
        <taxon>Sorghum</taxon>
    </lineage>
</organism>
<dbReference type="InterPro" id="IPR000218">
    <property type="entry name" value="Ribosomal_uL14"/>
</dbReference>
<evidence type="ECO:0000256" key="2">
    <source>
        <dbReference type="ARBA" id="ARBA00022730"/>
    </source>
</evidence>
<dbReference type="GO" id="GO:0003735">
    <property type="term" value="F:structural constituent of ribosome"/>
    <property type="evidence" value="ECO:0007669"/>
    <property type="project" value="InterPro"/>
</dbReference>
<keyword evidence="3" id="KW-0694">RNA-binding</keyword>
<keyword evidence="2" id="KW-0699">rRNA-binding</keyword>
<proteinExistence type="inferred from homology"/>
<sequence length="199" mass="22385">MSSHRMAVTKLQVADLRPEVAAPAYCTSYGRMGMSRRQGRSLDQVRKRHCGHWRGCILATRRRRVWSFGFKICRRISGYMIQPQTLLNVADNSGAKRRKLMCIRVIGAAGNQRYSRISDVIIAVIKDVVPKMPLERSKVIRAVIVCTRDDGIIICYDDNATVIIDQKGNSQGTRVFGAVAKELRELNFTKIVSLACEVS</sequence>
<reference evidence="8" key="1">
    <citation type="journal article" date="2019" name="BMC Genomics">
        <title>A new reference genome for Sorghum bicolor reveals high levels of sequence similarity between sweet and grain genotypes: implications for the genetics of sugar metabolism.</title>
        <authorList>
            <person name="Cooper E.A."/>
            <person name="Brenton Z.W."/>
            <person name="Flinn B.S."/>
            <person name="Jenkins J."/>
            <person name="Shu S."/>
            <person name="Flowers D."/>
            <person name="Luo F."/>
            <person name="Wang Y."/>
            <person name="Xia P."/>
            <person name="Barry K."/>
            <person name="Daum C."/>
            <person name="Lipzen A."/>
            <person name="Yoshinaga Y."/>
            <person name="Schmutz J."/>
            <person name="Saski C."/>
            <person name="Vermerris W."/>
            <person name="Kresovich S."/>
        </authorList>
    </citation>
    <scope>NUCLEOTIDE SEQUENCE</scope>
</reference>
<comment type="caution">
    <text evidence="8">The sequence shown here is derived from an EMBL/GenBank/DDBJ whole genome shotgun (WGS) entry which is preliminary data.</text>
</comment>
<accession>A0A921QTI1</accession>
<evidence type="ECO:0000256" key="5">
    <source>
        <dbReference type="ARBA" id="ARBA00023274"/>
    </source>
</evidence>
<name>A0A921QTI1_SORBI</name>
<gene>
    <name evidence="8" type="ORF">BDA96_06G137600</name>
</gene>